<dbReference type="GO" id="GO:0043130">
    <property type="term" value="F:ubiquitin binding"/>
    <property type="evidence" value="ECO:0007669"/>
    <property type="project" value="InterPro"/>
</dbReference>
<organism evidence="8 9">
    <name type="scientific">Wolfiporia cocos (strain MD-104)</name>
    <name type="common">Brown rot fungus</name>
    <dbReference type="NCBI Taxonomy" id="742152"/>
    <lineage>
        <taxon>Eukaryota</taxon>
        <taxon>Fungi</taxon>
        <taxon>Dikarya</taxon>
        <taxon>Basidiomycota</taxon>
        <taxon>Agaricomycotina</taxon>
        <taxon>Agaricomycetes</taxon>
        <taxon>Polyporales</taxon>
        <taxon>Phaeolaceae</taxon>
        <taxon>Wolfiporia</taxon>
    </lineage>
</organism>
<dbReference type="InterPro" id="IPR003892">
    <property type="entry name" value="CUE"/>
</dbReference>
<dbReference type="Pfam" id="PF02845">
    <property type="entry name" value="CUE"/>
    <property type="match status" value="1"/>
</dbReference>
<feature type="domain" description="CUE" evidence="7">
    <location>
        <begin position="270"/>
        <end position="312"/>
    </location>
</feature>
<keyword evidence="3 6" id="KW-1133">Transmembrane helix</keyword>
<evidence type="ECO:0000313" key="8">
    <source>
        <dbReference type="EMBL" id="PCH40949.1"/>
    </source>
</evidence>
<dbReference type="InterPro" id="IPR013861">
    <property type="entry name" value="TMEM115/Pdh1/Rbl19"/>
</dbReference>
<accession>A0A2H3JQ55</accession>
<evidence type="ECO:0000256" key="1">
    <source>
        <dbReference type="ARBA" id="ARBA00004141"/>
    </source>
</evidence>
<reference evidence="8 9" key="1">
    <citation type="journal article" date="2012" name="Science">
        <title>The Paleozoic origin of enzymatic lignin decomposition reconstructed from 31 fungal genomes.</title>
        <authorList>
            <person name="Floudas D."/>
            <person name="Binder M."/>
            <person name="Riley R."/>
            <person name="Barry K."/>
            <person name="Blanchette R.A."/>
            <person name="Henrissat B."/>
            <person name="Martinez A.T."/>
            <person name="Otillar R."/>
            <person name="Spatafora J.W."/>
            <person name="Yadav J.S."/>
            <person name="Aerts A."/>
            <person name="Benoit I."/>
            <person name="Boyd A."/>
            <person name="Carlson A."/>
            <person name="Copeland A."/>
            <person name="Coutinho P.M."/>
            <person name="de Vries R.P."/>
            <person name="Ferreira P."/>
            <person name="Findley K."/>
            <person name="Foster B."/>
            <person name="Gaskell J."/>
            <person name="Glotzer D."/>
            <person name="Gorecki P."/>
            <person name="Heitman J."/>
            <person name="Hesse C."/>
            <person name="Hori C."/>
            <person name="Igarashi K."/>
            <person name="Jurgens J.A."/>
            <person name="Kallen N."/>
            <person name="Kersten P."/>
            <person name="Kohler A."/>
            <person name="Kuees U."/>
            <person name="Kumar T.K.A."/>
            <person name="Kuo A."/>
            <person name="LaButti K."/>
            <person name="Larrondo L.F."/>
            <person name="Lindquist E."/>
            <person name="Ling A."/>
            <person name="Lombard V."/>
            <person name="Lucas S."/>
            <person name="Lundell T."/>
            <person name="Martin R."/>
            <person name="McLaughlin D.J."/>
            <person name="Morgenstern I."/>
            <person name="Morin E."/>
            <person name="Murat C."/>
            <person name="Nagy L.G."/>
            <person name="Nolan M."/>
            <person name="Ohm R.A."/>
            <person name="Patyshakuliyeva A."/>
            <person name="Rokas A."/>
            <person name="Ruiz-Duenas F.J."/>
            <person name="Sabat G."/>
            <person name="Salamov A."/>
            <person name="Samejima M."/>
            <person name="Schmutz J."/>
            <person name="Slot J.C."/>
            <person name="St John F."/>
            <person name="Stenlid J."/>
            <person name="Sun H."/>
            <person name="Sun S."/>
            <person name="Syed K."/>
            <person name="Tsang A."/>
            <person name="Wiebenga A."/>
            <person name="Young D."/>
            <person name="Pisabarro A."/>
            <person name="Eastwood D.C."/>
            <person name="Martin F."/>
            <person name="Cullen D."/>
            <person name="Grigoriev I.V."/>
            <person name="Hibbett D.S."/>
        </authorList>
    </citation>
    <scope>NUCLEOTIDE SEQUENCE [LARGE SCALE GENOMIC DNA]</scope>
    <source>
        <strain evidence="8 9">MD-104</strain>
    </source>
</reference>
<protein>
    <recommendedName>
        <fullName evidence="7">CUE domain-containing protein</fullName>
    </recommendedName>
</protein>
<feature type="transmembrane region" description="Helical" evidence="6">
    <location>
        <begin position="116"/>
        <end position="136"/>
    </location>
</feature>
<dbReference type="AlphaFoldDB" id="A0A2H3JQ55"/>
<dbReference type="GO" id="GO:0006890">
    <property type="term" value="P:retrograde vesicle-mediated transport, Golgi to endoplasmic reticulum"/>
    <property type="evidence" value="ECO:0007669"/>
    <property type="project" value="InterPro"/>
</dbReference>
<evidence type="ECO:0000256" key="5">
    <source>
        <dbReference type="SAM" id="MobiDB-lite"/>
    </source>
</evidence>
<dbReference type="OMA" id="QYWRLLV"/>
<feature type="transmembrane region" description="Helical" evidence="6">
    <location>
        <begin position="12"/>
        <end position="28"/>
    </location>
</feature>
<feature type="compositionally biased region" description="Basic and acidic residues" evidence="5">
    <location>
        <begin position="260"/>
        <end position="272"/>
    </location>
</feature>
<evidence type="ECO:0000256" key="6">
    <source>
        <dbReference type="SAM" id="Phobius"/>
    </source>
</evidence>
<gene>
    <name evidence="8" type="ORF">WOLCODRAFT_137098</name>
</gene>
<dbReference type="STRING" id="742152.A0A2H3JQ55"/>
<dbReference type="GO" id="GO:0016020">
    <property type="term" value="C:membrane"/>
    <property type="evidence" value="ECO:0007669"/>
    <property type="project" value="UniProtKB-SubCell"/>
</dbReference>
<dbReference type="Gene3D" id="1.10.8.10">
    <property type="entry name" value="DNA helicase RuvA subunit, C-terminal domain"/>
    <property type="match status" value="1"/>
</dbReference>
<dbReference type="SUPFAM" id="SSF144091">
    <property type="entry name" value="Rhomboid-like"/>
    <property type="match status" value="1"/>
</dbReference>
<feature type="transmembrane region" description="Helical" evidence="6">
    <location>
        <begin position="85"/>
        <end position="107"/>
    </location>
</feature>
<keyword evidence="4 6" id="KW-0472">Membrane</keyword>
<proteinExistence type="predicted"/>
<dbReference type="EMBL" id="KB468113">
    <property type="protein sequence ID" value="PCH40949.1"/>
    <property type="molecule type" value="Genomic_DNA"/>
</dbReference>
<evidence type="ECO:0000313" key="9">
    <source>
        <dbReference type="Proteomes" id="UP000218811"/>
    </source>
</evidence>
<keyword evidence="2 6" id="KW-0812">Transmembrane</keyword>
<keyword evidence="9" id="KW-1185">Reference proteome</keyword>
<dbReference type="Pfam" id="PF08551">
    <property type="entry name" value="DUF1751"/>
    <property type="match status" value="1"/>
</dbReference>
<dbReference type="Proteomes" id="UP000218811">
    <property type="component" value="Unassembled WGS sequence"/>
</dbReference>
<dbReference type="CDD" id="cd14279">
    <property type="entry name" value="CUE"/>
    <property type="match status" value="1"/>
</dbReference>
<dbReference type="PANTHER" id="PTHR43066">
    <property type="entry name" value="RHOMBOID-RELATED PROTEIN"/>
    <property type="match status" value="1"/>
</dbReference>
<comment type="subcellular location">
    <subcellularLocation>
        <location evidence="1">Membrane</location>
        <topology evidence="1">Multi-pass membrane protein</topology>
    </subcellularLocation>
</comment>
<dbReference type="PROSITE" id="PS51140">
    <property type="entry name" value="CUE"/>
    <property type="match status" value="1"/>
</dbReference>
<dbReference type="Gene3D" id="1.20.1540.10">
    <property type="entry name" value="Rhomboid-like"/>
    <property type="match status" value="1"/>
</dbReference>
<feature type="region of interest" description="Disordered" evidence="5">
    <location>
        <begin position="232"/>
        <end position="272"/>
    </location>
</feature>
<dbReference type="GO" id="GO:0004252">
    <property type="term" value="F:serine-type endopeptidase activity"/>
    <property type="evidence" value="ECO:0007669"/>
    <property type="project" value="TreeGrafter"/>
</dbReference>
<feature type="transmembrane region" description="Helical" evidence="6">
    <location>
        <begin position="156"/>
        <end position="187"/>
    </location>
</feature>
<evidence type="ECO:0000259" key="7">
    <source>
        <dbReference type="PROSITE" id="PS51140"/>
    </source>
</evidence>
<evidence type="ECO:0000256" key="3">
    <source>
        <dbReference type="ARBA" id="ARBA00022989"/>
    </source>
</evidence>
<dbReference type="OrthoDB" id="272778at2759"/>
<sequence length="312" mass="35551">MSFENARITEGLIVALALTSVTSGIFDVKHYIHLQLVPHISRYHQYWRLFTHHFACANSSDMLLTTLLLYNTGVHIERSFGSAKYASFIIVTMLVSTITTFLSLLLLHTSPTVGNLFNYIPCGPFAIVYSILYQHVRLVPQAYQWRLFGLTVNDKATTYLLAAQLAISHFPSTMLPISMGILSGYIYRSDLLQLKSWRVPHRLQRFVESWLAPLYGERRAVRRTIRVFPESRSRRRSDRTATSEEEPVTTADRQGATRQRTAERDTSRRQREIDIRNLSAMFPDVGRDVIADVLQRSPSTEAAAAILLSSRS</sequence>
<name>A0A2H3JQ55_WOLCO</name>
<evidence type="ECO:0000256" key="2">
    <source>
        <dbReference type="ARBA" id="ARBA00022692"/>
    </source>
</evidence>
<dbReference type="PANTHER" id="PTHR43066:SF21">
    <property type="entry name" value="UBIQUITIN-ASSOCIATED DOMAIN-CONTAINING PROTEIN 2"/>
    <property type="match status" value="1"/>
</dbReference>
<evidence type="ECO:0000256" key="4">
    <source>
        <dbReference type="ARBA" id="ARBA00023136"/>
    </source>
</evidence>
<dbReference type="InterPro" id="IPR035952">
    <property type="entry name" value="Rhomboid-like_sf"/>
</dbReference>
<dbReference type="SMART" id="SM01160">
    <property type="entry name" value="DUF1751"/>
    <property type="match status" value="1"/>
</dbReference>